<keyword evidence="5" id="KW-0325">Glycoprotein</keyword>
<keyword evidence="6" id="KW-1185">Reference proteome</keyword>
<reference evidence="7" key="1">
    <citation type="submission" date="2022-11" db="UniProtKB">
        <authorList>
            <consortium name="WormBaseParasite"/>
        </authorList>
    </citation>
    <scope>IDENTIFICATION</scope>
</reference>
<dbReference type="Proteomes" id="UP000887564">
    <property type="component" value="Unplaced"/>
</dbReference>
<accession>A0A914S141</accession>
<evidence type="ECO:0000313" key="6">
    <source>
        <dbReference type="Proteomes" id="UP000887564"/>
    </source>
</evidence>
<dbReference type="GO" id="GO:0005576">
    <property type="term" value="C:extracellular region"/>
    <property type="evidence" value="ECO:0007669"/>
    <property type="project" value="UniProtKB-SubCell"/>
</dbReference>
<proteinExistence type="inferred from homology"/>
<name>A0A914S141_PAREQ</name>
<evidence type="ECO:0000313" key="7">
    <source>
        <dbReference type="WBParaSite" id="PEQ_0001086401-mRNA-1"/>
    </source>
</evidence>
<evidence type="ECO:0000256" key="4">
    <source>
        <dbReference type="ARBA" id="ARBA00022729"/>
    </source>
</evidence>
<evidence type="ECO:0000256" key="5">
    <source>
        <dbReference type="ARBA" id="ARBA00023180"/>
    </source>
</evidence>
<evidence type="ECO:0000256" key="1">
    <source>
        <dbReference type="ARBA" id="ARBA00004613"/>
    </source>
</evidence>
<dbReference type="InterPro" id="IPR004911">
    <property type="entry name" value="Interferon-induced_GILT"/>
</dbReference>
<comment type="subcellular location">
    <subcellularLocation>
        <location evidence="1">Secreted</location>
    </subcellularLocation>
</comment>
<dbReference type="AlphaFoldDB" id="A0A914S141"/>
<dbReference type="PANTHER" id="PTHR13234">
    <property type="entry name" value="GAMMA-INTERFERON INDUCIBLE LYSOSOMAL THIOL REDUCTASE GILT"/>
    <property type="match status" value="1"/>
</dbReference>
<evidence type="ECO:0000256" key="3">
    <source>
        <dbReference type="ARBA" id="ARBA00022525"/>
    </source>
</evidence>
<comment type="similarity">
    <text evidence="2">Belongs to the GILT family.</text>
</comment>
<sequence>LQVNKLLSCATHHLSGDKLYHFVFCIELSLKFNRTIEESEKSCFREVTSSREQDTIRHCVKSSEGNSREANDEKMARMLRPTKQHYLPWISINDKSFDEMQVTRMTRCRQCLLSYLVFSERPSGLPIDAENKAVDLATSATEGDHAINRTVWFPLCDAT</sequence>
<dbReference type="WBParaSite" id="PEQ_0001086401-mRNA-1">
    <property type="protein sequence ID" value="PEQ_0001086401-mRNA-1"/>
    <property type="gene ID" value="PEQ_0001086401"/>
</dbReference>
<dbReference type="GO" id="GO:0016671">
    <property type="term" value="F:oxidoreductase activity, acting on a sulfur group of donors, disulfide as acceptor"/>
    <property type="evidence" value="ECO:0007669"/>
    <property type="project" value="InterPro"/>
</dbReference>
<keyword evidence="4" id="KW-0732">Signal</keyword>
<evidence type="ECO:0000256" key="2">
    <source>
        <dbReference type="ARBA" id="ARBA00005679"/>
    </source>
</evidence>
<dbReference type="PANTHER" id="PTHR13234:SF8">
    <property type="entry name" value="GAMMA-INTERFERON-INDUCIBLE LYSOSOMAL THIOL REDUCTASE"/>
    <property type="match status" value="1"/>
</dbReference>
<keyword evidence="3" id="KW-0964">Secreted</keyword>
<organism evidence="6 7">
    <name type="scientific">Parascaris equorum</name>
    <name type="common">Equine roundworm</name>
    <dbReference type="NCBI Taxonomy" id="6256"/>
    <lineage>
        <taxon>Eukaryota</taxon>
        <taxon>Metazoa</taxon>
        <taxon>Ecdysozoa</taxon>
        <taxon>Nematoda</taxon>
        <taxon>Chromadorea</taxon>
        <taxon>Rhabditida</taxon>
        <taxon>Spirurina</taxon>
        <taxon>Ascaridomorpha</taxon>
        <taxon>Ascaridoidea</taxon>
        <taxon>Ascarididae</taxon>
        <taxon>Parascaris</taxon>
    </lineage>
</organism>
<protein>
    <submittedName>
        <fullName evidence="7">Uncharacterized protein</fullName>
    </submittedName>
</protein>